<protein>
    <submittedName>
        <fullName evidence="2">Uncharacterized protein</fullName>
    </submittedName>
</protein>
<feature type="transmembrane region" description="Helical" evidence="1">
    <location>
        <begin position="65"/>
        <end position="87"/>
    </location>
</feature>
<evidence type="ECO:0000313" key="2">
    <source>
        <dbReference type="EMBL" id="TMR27024.1"/>
    </source>
</evidence>
<dbReference type="EMBL" id="VCKZ01000518">
    <property type="protein sequence ID" value="TMR27024.1"/>
    <property type="molecule type" value="Genomic_DNA"/>
</dbReference>
<dbReference type="Proteomes" id="UP000305238">
    <property type="component" value="Unassembled WGS sequence"/>
</dbReference>
<comment type="caution">
    <text evidence="2">The sequence shown here is derived from an EMBL/GenBank/DDBJ whole genome shotgun (WGS) entry which is preliminary data.</text>
</comment>
<sequence length="478" mass="52185">MLRWGGRAESILWAAAAALSAVPLVLDAVFALLGRQWRGYGFGVVLSPGQCTAWFHQTDVVQAPGFLIVSAKPYLVVVPAFLIWLVTKRRAAGWAALAILVPVFLVHPLMFGYDLARWGRQCTDLWLTPWPGLQIAWWTCRLVLVTLLLAAVYRPGRRMVRAVSGVLVAGLVLGAAGDQRTPQPIMAGPRDCPKALFQPSQRSETLVPTVKSMSERERYLAYLCSVRGHPQFPSWRRPAPEDPLSDAALLDMGRRACLGEKSTPETDLGRHGAHWPSVVEMAYLCPRRATTQLRELERNLAAMQAQYEREKAQVTAYCRRTAPKGPKSVTEATDAMSGGESGSYFVGTEGASFDAALKNGLVGSDGRSVTVITGTQGKLCLTVRAYRQAPPLDLKGWDQVAEVGFDSPDGRSTVGSMGGPSDFPPVTAAGPGPYRLRVYVRGRDEPEAFFPDMPAEKHLLVIFPGKSKRPKSYKNGEP</sequence>
<dbReference type="OrthoDB" id="4485313at2"/>
<proteinExistence type="predicted"/>
<reference evidence="2 3" key="1">
    <citation type="submission" date="2019-05" db="EMBL/GenBank/DDBJ databases">
        <title>Draft genome sequence of Actinomadura geliboluensis A8036.</title>
        <authorList>
            <person name="Saricaoglu S."/>
            <person name="Isik K."/>
        </authorList>
    </citation>
    <scope>NUCLEOTIDE SEQUENCE [LARGE SCALE GENOMIC DNA]</scope>
    <source>
        <strain evidence="2 3">A8036</strain>
    </source>
</reference>
<organism evidence="2 3">
    <name type="scientific">Actinomadura geliboluensis</name>
    <dbReference type="NCBI Taxonomy" id="882440"/>
    <lineage>
        <taxon>Bacteria</taxon>
        <taxon>Bacillati</taxon>
        <taxon>Actinomycetota</taxon>
        <taxon>Actinomycetes</taxon>
        <taxon>Streptosporangiales</taxon>
        <taxon>Thermomonosporaceae</taxon>
        <taxon>Actinomadura</taxon>
    </lineage>
</organism>
<evidence type="ECO:0000313" key="3">
    <source>
        <dbReference type="Proteomes" id="UP000305238"/>
    </source>
</evidence>
<dbReference type="RefSeq" id="WP_138641719.1">
    <property type="nucleotide sequence ID" value="NZ_JASWDG010000008.1"/>
</dbReference>
<dbReference type="AlphaFoldDB" id="A0A5S4G3D6"/>
<accession>A0A5S4G3D6</accession>
<feature type="transmembrane region" description="Helical" evidence="1">
    <location>
        <begin position="160"/>
        <end position="177"/>
    </location>
</feature>
<feature type="transmembrane region" description="Helical" evidence="1">
    <location>
        <begin position="94"/>
        <end position="115"/>
    </location>
</feature>
<keyword evidence="1" id="KW-0812">Transmembrane</keyword>
<keyword evidence="1" id="KW-0472">Membrane</keyword>
<keyword evidence="3" id="KW-1185">Reference proteome</keyword>
<name>A0A5S4G3D6_9ACTN</name>
<evidence type="ECO:0000256" key="1">
    <source>
        <dbReference type="SAM" id="Phobius"/>
    </source>
</evidence>
<keyword evidence="1" id="KW-1133">Transmembrane helix</keyword>
<feature type="transmembrane region" description="Helical" evidence="1">
    <location>
        <begin position="12"/>
        <end position="33"/>
    </location>
</feature>
<gene>
    <name evidence="2" type="ORF">ETD96_40140</name>
</gene>
<feature type="transmembrane region" description="Helical" evidence="1">
    <location>
        <begin position="135"/>
        <end position="153"/>
    </location>
</feature>